<reference evidence="5" key="1">
    <citation type="submission" date="2021-01" db="EMBL/GenBank/DDBJ databases">
        <authorList>
            <person name="Corre E."/>
            <person name="Pelletier E."/>
            <person name="Niang G."/>
            <person name="Scheremetjew M."/>
            <person name="Finn R."/>
            <person name="Kale V."/>
            <person name="Holt S."/>
            <person name="Cochrane G."/>
            <person name="Meng A."/>
            <person name="Brown T."/>
            <person name="Cohen L."/>
        </authorList>
    </citation>
    <scope>NUCLEOTIDE SEQUENCE</scope>
    <source>
        <strain evidence="5">OF101</strain>
    </source>
</reference>
<dbReference type="GO" id="GO:0005874">
    <property type="term" value="C:microtubule"/>
    <property type="evidence" value="ECO:0007669"/>
    <property type="project" value="UniProtKB-KW"/>
</dbReference>
<keyword evidence="2" id="KW-0493">Microtubule</keyword>
<evidence type="ECO:0000256" key="4">
    <source>
        <dbReference type="ARBA" id="ARBA00023134"/>
    </source>
</evidence>
<keyword evidence="3" id="KW-0547">Nucleotide-binding</keyword>
<name>A0A7S1RB59_ALECA</name>
<gene>
    <name evidence="5" type="ORF">ACAT0790_LOCUS37817</name>
</gene>
<dbReference type="InterPro" id="IPR000217">
    <property type="entry name" value="Tubulin"/>
</dbReference>
<evidence type="ECO:0000256" key="2">
    <source>
        <dbReference type="ARBA" id="ARBA00022701"/>
    </source>
</evidence>
<dbReference type="PANTHER" id="PTHR11588">
    <property type="entry name" value="TUBULIN"/>
    <property type="match status" value="1"/>
</dbReference>
<proteinExistence type="inferred from homology"/>
<dbReference type="GO" id="GO:0005525">
    <property type="term" value="F:GTP binding"/>
    <property type="evidence" value="ECO:0007669"/>
    <property type="project" value="UniProtKB-KW"/>
</dbReference>
<keyword evidence="4" id="KW-0342">GTP-binding</keyword>
<evidence type="ECO:0000256" key="1">
    <source>
        <dbReference type="ARBA" id="ARBA00009636"/>
    </source>
</evidence>
<evidence type="ECO:0000313" key="5">
    <source>
        <dbReference type="EMBL" id="CAD9161052.1"/>
    </source>
</evidence>
<dbReference type="EMBL" id="HBGE01063190">
    <property type="protein sequence ID" value="CAD9161052.1"/>
    <property type="molecule type" value="Transcribed_RNA"/>
</dbReference>
<dbReference type="GO" id="GO:0007017">
    <property type="term" value="P:microtubule-based process"/>
    <property type="evidence" value="ECO:0007669"/>
    <property type="project" value="InterPro"/>
</dbReference>
<dbReference type="InterPro" id="IPR036525">
    <property type="entry name" value="Tubulin/FtsZ_GTPase_sf"/>
</dbReference>
<sequence>MLMPTGCHRNHGALQHSHLRALLAVAHRRHDHVRQRGPVRLLPPPPRHLDIEQPTHTNLNRLMAQIVTSLPASLRFVGALNVDITGFQANLVLYPWIHFVLKCGCLVPHRLPAF</sequence>
<protein>
    <submittedName>
        <fullName evidence="5">Uncharacterized protein</fullName>
    </submittedName>
</protein>
<organism evidence="5">
    <name type="scientific">Alexandrium catenella</name>
    <name type="common">Red tide dinoflagellate</name>
    <name type="synonym">Gonyaulax catenella</name>
    <dbReference type="NCBI Taxonomy" id="2925"/>
    <lineage>
        <taxon>Eukaryota</taxon>
        <taxon>Sar</taxon>
        <taxon>Alveolata</taxon>
        <taxon>Dinophyceae</taxon>
        <taxon>Gonyaulacales</taxon>
        <taxon>Pyrocystaceae</taxon>
        <taxon>Alexandrium</taxon>
    </lineage>
</organism>
<comment type="similarity">
    <text evidence="1">Belongs to the tubulin family.</text>
</comment>
<dbReference type="Gene3D" id="3.40.50.1440">
    <property type="entry name" value="Tubulin/FtsZ, GTPase domain"/>
    <property type="match status" value="1"/>
</dbReference>
<dbReference type="AlphaFoldDB" id="A0A7S1RB59"/>
<accession>A0A7S1RB59</accession>
<evidence type="ECO:0000256" key="3">
    <source>
        <dbReference type="ARBA" id="ARBA00022741"/>
    </source>
</evidence>